<evidence type="ECO:0000313" key="3">
    <source>
        <dbReference type="Proteomes" id="UP001374535"/>
    </source>
</evidence>
<evidence type="ECO:0000313" key="2">
    <source>
        <dbReference type="EMBL" id="WVY97497.1"/>
    </source>
</evidence>
<dbReference type="Proteomes" id="UP001374535">
    <property type="component" value="Chromosome 9"/>
</dbReference>
<gene>
    <name evidence="2" type="ORF">V8G54_029648</name>
</gene>
<organism evidence="2 3">
    <name type="scientific">Vigna mungo</name>
    <name type="common">Black gram</name>
    <name type="synonym">Phaseolus mungo</name>
    <dbReference type="NCBI Taxonomy" id="3915"/>
    <lineage>
        <taxon>Eukaryota</taxon>
        <taxon>Viridiplantae</taxon>
        <taxon>Streptophyta</taxon>
        <taxon>Embryophyta</taxon>
        <taxon>Tracheophyta</taxon>
        <taxon>Spermatophyta</taxon>
        <taxon>Magnoliopsida</taxon>
        <taxon>eudicotyledons</taxon>
        <taxon>Gunneridae</taxon>
        <taxon>Pentapetalae</taxon>
        <taxon>rosids</taxon>
        <taxon>fabids</taxon>
        <taxon>Fabales</taxon>
        <taxon>Fabaceae</taxon>
        <taxon>Papilionoideae</taxon>
        <taxon>50 kb inversion clade</taxon>
        <taxon>NPAAA clade</taxon>
        <taxon>indigoferoid/millettioid clade</taxon>
        <taxon>Phaseoleae</taxon>
        <taxon>Vigna</taxon>
    </lineage>
</organism>
<accession>A0AAQ3RLN6</accession>
<proteinExistence type="predicted"/>
<feature type="transmembrane region" description="Helical" evidence="1">
    <location>
        <begin position="12"/>
        <end position="28"/>
    </location>
</feature>
<keyword evidence="1" id="KW-1133">Transmembrane helix</keyword>
<dbReference type="AlphaFoldDB" id="A0AAQ3RLN6"/>
<evidence type="ECO:0000256" key="1">
    <source>
        <dbReference type="SAM" id="Phobius"/>
    </source>
</evidence>
<sequence>PPEINKFTPQPTKIIIIIIIFYYYYYYFKVLNFPTILSFLPHHTYNTHNLLTFPFVLKQPQTHIFYKPRVSLLYLCKTYTLLILLFFTHTKLMHQQQSSTSKRTQNMHPFTSTPSFVYTHEYGYTIYM</sequence>
<name>A0AAQ3RLN6_VIGMU</name>
<feature type="non-terminal residue" evidence="2">
    <location>
        <position position="1"/>
    </location>
</feature>
<feature type="transmembrane region" description="Helical" evidence="1">
    <location>
        <begin position="72"/>
        <end position="93"/>
    </location>
</feature>
<protein>
    <submittedName>
        <fullName evidence="2">Uncharacterized protein</fullName>
    </submittedName>
</protein>
<dbReference type="EMBL" id="CP144692">
    <property type="protein sequence ID" value="WVY97497.1"/>
    <property type="molecule type" value="Genomic_DNA"/>
</dbReference>
<keyword evidence="1" id="KW-0472">Membrane</keyword>
<keyword evidence="1" id="KW-0812">Transmembrane</keyword>
<reference evidence="2 3" key="1">
    <citation type="journal article" date="2023" name="Life. Sci Alliance">
        <title>Evolutionary insights into 3D genome organization and epigenetic landscape of Vigna mungo.</title>
        <authorList>
            <person name="Junaid A."/>
            <person name="Singh B."/>
            <person name="Bhatia S."/>
        </authorList>
    </citation>
    <scope>NUCLEOTIDE SEQUENCE [LARGE SCALE GENOMIC DNA]</scope>
    <source>
        <strain evidence="2">Urdbean</strain>
    </source>
</reference>
<keyword evidence="3" id="KW-1185">Reference proteome</keyword>